<dbReference type="Pfam" id="PF06078">
    <property type="entry name" value="DUF937"/>
    <property type="match status" value="1"/>
</dbReference>
<evidence type="ECO:0000313" key="2">
    <source>
        <dbReference type="EMBL" id="OXT01569.1"/>
    </source>
</evidence>
<name>A0A231V031_9HYPH</name>
<keyword evidence="3" id="KW-1185">Reference proteome</keyword>
<accession>A0A231V031</accession>
<evidence type="ECO:0008006" key="4">
    <source>
        <dbReference type="Google" id="ProtNLM"/>
    </source>
</evidence>
<dbReference type="RefSeq" id="WP_094075537.1">
    <property type="nucleotide sequence ID" value="NZ_KZ851842.1"/>
</dbReference>
<gene>
    <name evidence="2" type="ORF">B7H23_00910</name>
</gene>
<protein>
    <recommendedName>
        <fullName evidence="4">DUF937 domain-containing protein</fullName>
    </recommendedName>
</protein>
<dbReference type="OrthoDB" id="5526542at2"/>
<evidence type="ECO:0000256" key="1">
    <source>
        <dbReference type="SAM" id="MobiDB-lite"/>
    </source>
</evidence>
<proteinExistence type="predicted"/>
<dbReference type="Proteomes" id="UP000215405">
    <property type="component" value="Unassembled WGS sequence"/>
</dbReference>
<comment type="caution">
    <text evidence="2">The sequence shown here is derived from an EMBL/GenBank/DDBJ whole genome shotgun (WGS) entry which is preliminary data.</text>
</comment>
<organism evidence="2 3">
    <name type="scientific">Notoacmeibacter marinus</name>
    <dbReference type="NCBI Taxonomy" id="1876515"/>
    <lineage>
        <taxon>Bacteria</taxon>
        <taxon>Pseudomonadati</taxon>
        <taxon>Pseudomonadota</taxon>
        <taxon>Alphaproteobacteria</taxon>
        <taxon>Hyphomicrobiales</taxon>
        <taxon>Notoacmeibacteraceae</taxon>
        <taxon>Notoacmeibacter</taxon>
    </lineage>
</organism>
<sequence>MRRPMIPIFPMLSSMNDGALQKQLSEQFALNQKQAMNVLAAVAPAFSEALRRQTATPADTTDFMATLSSGRHAPYGFDVTKAFEPNAIHQAQNILDQLFRSAGLMRAITDQVANETGVPREDVQRMLPVIASAVMGGITRQMTEFFVTASDAAPRYSNPYVQAPAAAARKPENQRQEEPAGLMEAIYGPAGRVWDEMWAPFVNSAKAASQSTRGTGGFGDMMEMFLGRPRSNPEKNHTADGIGMVPPGLPLEPEPFLVDEAADPDSPDDDDQDKTANDFFGPMFAAGEAVSRQQIEAMEKLFDQFGVGSKKD</sequence>
<evidence type="ECO:0000313" key="3">
    <source>
        <dbReference type="Proteomes" id="UP000215405"/>
    </source>
</evidence>
<dbReference type="InterPro" id="IPR009282">
    <property type="entry name" value="DUF937"/>
</dbReference>
<feature type="compositionally biased region" description="Acidic residues" evidence="1">
    <location>
        <begin position="260"/>
        <end position="272"/>
    </location>
</feature>
<reference evidence="3" key="1">
    <citation type="journal article" date="2017" name="Int. J. Syst. Evol. Microbiol.">
        <title>Notoacmeibacter marinus gen. nov., sp. nov., isolated from the gut of a limpet and proposal of Notoacmeibacteraceae fam. nov. in the order Rhizobiales of the class Alphaproteobacteria.</title>
        <authorList>
            <person name="Huang Z."/>
            <person name="Guo F."/>
            <person name="Lai Q."/>
        </authorList>
    </citation>
    <scope>NUCLEOTIDE SEQUENCE [LARGE SCALE GENOMIC DNA]</scope>
    <source>
        <strain evidence="3">XMTR2A4</strain>
    </source>
</reference>
<dbReference type="AlphaFoldDB" id="A0A231V031"/>
<feature type="region of interest" description="Disordered" evidence="1">
    <location>
        <begin position="229"/>
        <end position="281"/>
    </location>
</feature>
<dbReference type="EMBL" id="NBYO01000001">
    <property type="protein sequence ID" value="OXT01569.1"/>
    <property type="molecule type" value="Genomic_DNA"/>
</dbReference>